<dbReference type="KEGG" id="sus:Acid_4276"/>
<dbReference type="EMBL" id="CP000473">
    <property type="protein sequence ID" value="ABJ85238.1"/>
    <property type="molecule type" value="Genomic_DNA"/>
</dbReference>
<evidence type="ECO:0000259" key="1">
    <source>
        <dbReference type="Pfam" id="PF13847"/>
    </source>
</evidence>
<dbReference type="InterPro" id="IPR029063">
    <property type="entry name" value="SAM-dependent_MTases_sf"/>
</dbReference>
<gene>
    <name evidence="2" type="ordered locus">Acid_4276</name>
</gene>
<name>Q01YM7_SOLUE</name>
<dbReference type="SUPFAM" id="SSF53335">
    <property type="entry name" value="S-adenosyl-L-methionine-dependent methyltransferases"/>
    <property type="match status" value="1"/>
</dbReference>
<dbReference type="GO" id="GO:0032259">
    <property type="term" value="P:methylation"/>
    <property type="evidence" value="ECO:0007669"/>
    <property type="project" value="UniProtKB-KW"/>
</dbReference>
<evidence type="ECO:0000313" key="2">
    <source>
        <dbReference type="EMBL" id="ABJ85238.1"/>
    </source>
</evidence>
<protein>
    <submittedName>
        <fullName evidence="2">Methyltransferase type 11</fullName>
    </submittedName>
</protein>
<dbReference type="PANTHER" id="PTHR43861:SF1">
    <property type="entry name" value="TRANS-ACONITATE 2-METHYLTRANSFERASE"/>
    <property type="match status" value="1"/>
</dbReference>
<keyword evidence="2" id="KW-0489">Methyltransferase</keyword>
<dbReference type="STRING" id="234267.Acid_4276"/>
<dbReference type="Pfam" id="PF13847">
    <property type="entry name" value="Methyltransf_31"/>
    <property type="match status" value="1"/>
</dbReference>
<dbReference type="OrthoDB" id="9797252at2"/>
<dbReference type="AlphaFoldDB" id="Q01YM7"/>
<dbReference type="InParanoid" id="Q01YM7"/>
<sequence>MSAPNRDYALGRTPREYARLALQSQLLRPLTRRVFEDAGIAPGMRVLDLGSGAGDVCMLLSEMVGPSGSVIGVDVDAGIVEHARERVAEAGLSNVTFAHSDLANYRADAPVDALVGRLVLCYLPDPSAPLAALSKSVRPGGIVAFQEPWMMPGMGPESVVKHFASFVFETFRRSGTQVDLGPRLHRVFTNAGLPQPVMRFEALMDGRPDSPLYQYAAETVASLLPKAVEHGVATAGDLDTGTLAARLSAERESLGYAMMSLALVAAWCRTPA</sequence>
<accession>Q01YM7</accession>
<dbReference type="FunCoup" id="Q01YM7">
    <property type="interactions" value="64"/>
</dbReference>
<organism evidence="2">
    <name type="scientific">Solibacter usitatus (strain Ellin6076)</name>
    <dbReference type="NCBI Taxonomy" id="234267"/>
    <lineage>
        <taxon>Bacteria</taxon>
        <taxon>Pseudomonadati</taxon>
        <taxon>Acidobacteriota</taxon>
        <taxon>Terriglobia</taxon>
        <taxon>Bryobacterales</taxon>
        <taxon>Solibacteraceae</taxon>
        <taxon>Candidatus Solibacter</taxon>
    </lineage>
</organism>
<dbReference type="Gene3D" id="3.40.50.150">
    <property type="entry name" value="Vaccinia Virus protein VP39"/>
    <property type="match status" value="1"/>
</dbReference>
<proteinExistence type="predicted"/>
<dbReference type="eggNOG" id="COG2519">
    <property type="taxonomic scope" value="Bacteria"/>
</dbReference>
<keyword evidence="2" id="KW-0808">Transferase</keyword>
<dbReference type="HOGENOM" id="CLU_062440_0_0_0"/>
<reference evidence="2" key="1">
    <citation type="submission" date="2006-10" db="EMBL/GenBank/DDBJ databases">
        <title>Complete sequence of Solibacter usitatus Ellin6076.</title>
        <authorList>
            <consortium name="US DOE Joint Genome Institute"/>
            <person name="Copeland A."/>
            <person name="Lucas S."/>
            <person name="Lapidus A."/>
            <person name="Barry K."/>
            <person name="Detter J.C."/>
            <person name="Glavina del Rio T."/>
            <person name="Hammon N."/>
            <person name="Israni S."/>
            <person name="Dalin E."/>
            <person name="Tice H."/>
            <person name="Pitluck S."/>
            <person name="Thompson L.S."/>
            <person name="Brettin T."/>
            <person name="Bruce D."/>
            <person name="Han C."/>
            <person name="Tapia R."/>
            <person name="Gilna P."/>
            <person name="Schmutz J."/>
            <person name="Larimer F."/>
            <person name="Land M."/>
            <person name="Hauser L."/>
            <person name="Kyrpides N."/>
            <person name="Mikhailova N."/>
            <person name="Janssen P.H."/>
            <person name="Kuske C.R."/>
            <person name="Richardson P."/>
        </authorList>
    </citation>
    <scope>NUCLEOTIDE SEQUENCE</scope>
    <source>
        <strain evidence="2">Ellin6076</strain>
    </source>
</reference>
<dbReference type="PANTHER" id="PTHR43861">
    <property type="entry name" value="TRANS-ACONITATE 2-METHYLTRANSFERASE-RELATED"/>
    <property type="match status" value="1"/>
</dbReference>
<dbReference type="InterPro" id="IPR025714">
    <property type="entry name" value="Methyltranfer_dom"/>
</dbReference>
<feature type="domain" description="Methyltransferase" evidence="1">
    <location>
        <begin position="42"/>
        <end position="149"/>
    </location>
</feature>
<dbReference type="CDD" id="cd02440">
    <property type="entry name" value="AdoMet_MTases"/>
    <property type="match status" value="1"/>
</dbReference>
<dbReference type="GO" id="GO:0008168">
    <property type="term" value="F:methyltransferase activity"/>
    <property type="evidence" value="ECO:0007669"/>
    <property type="project" value="UniProtKB-KW"/>
</dbReference>